<evidence type="ECO:0000313" key="2">
    <source>
        <dbReference type="EMBL" id="CAD2217101.1"/>
    </source>
</evidence>
<organism evidence="2 3">
    <name type="scientific">Angomonas deanei</name>
    <dbReference type="NCBI Taxonomy" id="59799"/>
    <lineage>
        <taxon>Eukaryota</taxon>
        <taxon>Discoba</taxon>
        <taxon>Euglenozoa</taxon>
        <taxon>Kinetoplastea</taxon>
        <taxon>Metakinetoplastina</taxon>
        <taxon>Trypanosomatida</taxon>
        <taxon>Trypanosomatidae</taxon>
        <taxon>Strigomonadinae</taxon>
        <taxon>Angomonas</taxon>
    </lineage>
</organism>
<keyword evidence="3" id="KW-1185">Reference proteome</keyword>
<dbReference type="VEuPathDB" id="TriTrypDB:ADEAN_000457900"/>
<dbReference type="AlphaFoldDB" id="A0A7G2CDJ8"/>
<sequence>MSEKVAVPPPLPTRDLDPMFWLAADVDIRAGDKGTSGDSDYHGLMRHWRQMNEALSVSFQRDSRTVVCNPDSPDNSMIESTSTLASESEGNQTVGSSFIGERNTYSFAQKRYDGIPKSTARSRKILFDRARQVERKIEFNSLPVTPCHDRTPVTVSKHNVKTLSHADKKAESPSSQQKSFTRRSQGLSRNVVKTVTPLPCQHDDTLHSIAPSHVGGDTSSSDDDSLYHSVYGSTAVPLDDIEEQFTLLQAENQARVSIMMEYVREYTNLHNAFINSFISSVSVNQDDSQKENNNKTSYEEEEQKSSGLVLKPGKEKYIRHLMLLSESMENRVKTERFRENKMLLLSYYQRWRYQIAFNKLQRKE</sequence>
<dbReference type="EMBL" id="LR877152">
    <property type="protein sequence ID" value="CAD2217101.1"/>
    <property type="molecule type" value="Genomic_DNA"/>
</dbReference>
<reference evidence="2 3" key="1">
    <citation type="submission" date="2020-08" db="EMBL/GenBank/DDBJ databases">
        <authorList>
            <person name="Newling K."/>
            <person name="Davey J."/>
            <person name="Forrester S."/>
        </authorList>
    </citation>
    <scope>NUCLEOTIDE SEQUENCE [LARGE SCALE GENOMIC DNA]</scope>
    <source>
        <strain evidence="3">Crithidia deanei Carvalho (ATCC PRA-265)</strain>
    </source>
</reference>
<evidence type="ECO:0000256" key="1">
    <source>
        <dbReference type="SAM" id="MobiDB-lite"/>
    </source>
</evidence>
<feature type="compositionally biased region" description="Polar residues" evidence="1">
    <location>
        <begin position="172"/>
        <end position="188"/>
    </location>
</feature>
<gene>
    <name evidence="2" type="ORF">ADEAN_000457900</name>
</gene>
<evidence type="ECO:0000313" key="3">
    <source>
        <dbReference type="Proteomes" id="UP000515908"/>
    </source>
</evidence>
<feature type="region of interest" description="Disordered" evidence="1">
    <location>
        <begin position="284"/>
        <end position="306"/>
    </location>
</feature>
<proteinExistence type="predicted"/>
<feature type="region of interest" description="Disordered" evidence="1">
    <location>
        <begin position="148"/>
        <end position="188"/>
    </location>
</feature>
<dbReference type="Proteomes" id="UP000515908">
    <property type="component" value="Chromosome 08"/>
</dbReference>
<name>A0A7G2CDJ8_9TRYP</name>
<protein>
    <submittedName>
        <fullName evidence="2">Uncharacterized protein</fullName>
    </submittedName>
</protein>
<accession>A0A7G2CDJ8</accession>